<proteinExistence type="predicted"/>
<dbReference type="Proteomes" id="UP000006408">
    <property type="component" value="Unassembled WGS sequence"/>
</dbReference>
<evidence type="ECO:0000313" key="1">
    <source>
        <dbReference type="EMBL" id="EEP21472.1"/>
    </source>
</evidence>
<sequence>MPRQRKRKRWFHSTNRCMVGNGTIASVVRPITGIDDSYNHGYHWW</sequence>
<gene>
    <name evidence="1" type="ORF">BIFANG_02832</name>
</gene>
<reference evidence="1" key="1">
    <citation type="submission" date="2009-04" db="EMBL/GenBank/DDBJ databases">
        <authorList>
            <person name="Weinstock G."/>
            <person name="Sodergren E."/>
            <person name="Clifton S."/>
            <person name="Fulton L."/>
            <person name="Fulton B."/>
            <person name="Courtney L."/>
            <person name="Fronick C."/>
            <person name="Harrison M."/>
            <person name="Strong C."/>
            <person name="Farmer C."/>
            <person name="Delahaunty K."/>
            <person name="Markovic C."/>
            <person name="Hall O."/>
            <person name="Minx P."/>
            <person name="Tomlinson C."/>
            <person name="Mitreva M."/>
            <person name="Nelson J."/>
            <person name="Hou S."/>
            <person name="Wollam A."/>
            <person name="Pepin K.H."/>
            <person name="Johnson M."/>
            <person name="Bhonagiri V."/>
            <person name="Nash W.E."/>
            <person name="Warren W."/>
            <person name="Chinwalla A."/>
            <person name="Mardis E.R."/>
            <person name="Wilson R.K."/>
        </authorList>
    </citation>
    <scope>NUCLEOTIDE SEQUENCE [LARGE SCALE GENOMIC DNA]</scope>
    <source>
        <strain evidence="1">DSM 20098</strain>
    </source>
</reference>
<accession>C4FEU1</accession>
<organism evidence="1 2">
    <name type="scientific">Bifidobacterium angulatum DSM 20098 = JCM 7096</name>
    <dbReference type="NCBI Taxonomy" id="518635"/>
    <lineage>
        <taxon>Bacteria</taxon>
        <taxon>Bacillati</taxon>
        <taxon>Actinomycetota</taxon>
        <taxon>Actinomycetes</taxon>
        <taxon>Bifidobacteriales</taxon>
        <taxon>Bifidobacteriaceae</taxon>
        <taxon>Bifidobacterium</taxon>
    </lineage>
</organism>
<dbReference type="AlphaFoldDB" id="C4FEU1"/>
<keyword evidence="2" id="KW-1185">Reference proteome</keyword>
<protein>
    <submittedName>
        <fullName evidence="1">Uncharacterized protein</fullName>
    </submittedName>
</protein>
<evidence type="ECO:0000313" key="2">
    <source>
        <dbReference type="Proteomes" id="UP000006408"/>
    </source>
</evidence>
<dbReference type="EMBL" id="ABYS02000004">
    <property type="protein sequence ID" value="EEP21472.1"/>
    <property type="molecule type" value="Genomic_DNA"/>
</dbReference>
<name>C4FEU1_9BIFI</name>
<dbReference type="HOGENOM" id="CLU_3196618_0_0_11"/>
<comment type="caution">
    <text evidence="1">The sequence shown here is derived from an EMBL/GenBank/DDBJ whole genome shotgun (WGS) entry which is preliminary data.</text>
</comment>